<keyword evidence="2" id="KW-1185">Reference proteome</keyword>
<gene>
    <name evidence="1" type="ORF">TCM_004391</name>
</gene>
<reference evidence="1 2" key="1">
    <citation type="journal article" date="2013" name="Genome Biol.">
        <title>The genome sequence of the most widely cultivated cacao type and its use to identify candidate genes regulating pod color.</title>
        <authorList>
            <person name="Motamayor J.C."/>
            <person name="Mockaitis K."/>
            <person name="Schmutz J."/>
            <person name="Haiminen N."/>
            <person name="Iii D.L."/>
            <person name="Cornejo O."/>
            <person name="Findley S.D."/>
            <person name="Zheng P."/>
            <person name="Utro F."/>
            <person name="Royaert S."/>
            <person name="Saski C."/>
            <person name="Jenkins J."/>
            <person name="Podicheti R."/>
            <person name="Zhao M."/>
            <person name="Scheffler B.E."/>
            <person name="Stack J.C."/>
            <person name="Feltus F.A."/>
            <person name="Mustiga G.M."/>
            <person name="Amores F."/>
            <person name="Phillips W."/>
            <person name="Marelli J.P."/>
            <person name="May G.D."/>
            <person name="Shapiro H."/>
            <person name="Ma J."/>
            <person name="Bustamante C.D."/>
            <person name="Schnell R.J."/>
            <person name="Main D."/>
            <person name="Gilbert D."/>
            <person name="Parida L."/>
            <person name="Kuhn D.N."/>
        </authorList>
    </citation>
    <scope>NUCLEOTIDE SEQUENCE [LARGE SCALE GENOMIC DNA]</scope>
    <source>
        <strain evidence="2">cv. Matina 1-6</strain>
    </source>
</reference>
<protein>
    <submittedName>
        <fullName evidence="1">Uncharacterized protein</fullName>
    </submittedName>
</protein>
<evidence type="ECO:0000313" key="2">
    <source>
        <dbReference type="Proteomes" id="UP000026915"/>
    </source>
</evidence>
<name>A0A061DXQ0_THECC</name>
<dbReference type="Gramene" id="EOX94783">
    <property type="protein sequence ID" value="EOX94783"/>
    <property type="gene ID" value="TCM_004391"/>
</dbReference>
<dbReference type="Proteomes" id="UP000026915">
    <property type="component" value="Chromosome 1"/>
</dbReference>
<dbReference type="EMBL" id="CM001879">
    <property type="protein sequence ID" value="EOX94783.1"/>
    <property type="molecule type" value="Genomic_DNA"/>
</dbReference>
<organism evidence="1 2">
    <name type="scientific">Theobroma cacao</name>
    <name type="common">Cacao</name>
    <name type="synonym">Cocoa</name>
    <dbReference type="NCBI Taxonomy" id="3641"/>
    <lineage>
        <taxon>Eukaryota</taxon>
        <taxon>Viridiplantae</taxon>
        <taxon>Streptophyta</taxon>
        <taxon>Embryophyta</taxon>
        <taxon>Tracheophyta</taxon>
        <taxon>Spermatophyta</taxon>
        <taxon>Magnoliopsida</taxon>
        <taxon>eudicotyledons</taxon>
        <taxon>Gunneridae</taxon>
        <taxon>Pentapetalae</taxon>
        <taxon>rosids</taxon>
        <taxon>malvids</taxon>
        <taxon>Malvales</taxon>
        <taxon>Malvaceae</taxon>
        <taxon>Byttnerioideae</taxon>
        <taxon>Theobroma</taxon>
    </lineage>
</organism>
<proteinExistence type="predicted"/>
<dbReference type="InParanoid" id="A0A061DXQ0"/>
<accession>A0A061DXQ0</accession>
<dbReference type="HOGENOM" id="CLU_1809691_0_0_1"/>
<sequence length="143" mass="15633">MHFVINGWVDDQVEYTIVKAQLSAVGTAFVIWGRIDKDLSKVAIIKNVPEIILAGLSAKDHINGSTSDKYTFAHDVIKINNRPGHYLLFGEVVAKFLSMRQMGEVSKQRALVWGGGGLGFNKVTEHPTSGDLGSFGPRAHDVI</sequence>
<dbReference type="AlphaFoldDB" id="A0A061DXQ0"/>
<evidence type="ECO:0000313" key="1">
    <source>
        <dbReference type="EMBL" id="EOX94783.1"/>
    </source>
</evidence>